<organism evidence="5 6">
    <name type="scientific">Oceaniovalibus guishaninsula JLT2003</name>
    <dbReference type="NCBI Taxonomy" id="1231392"/>
    <lineage>
        <taxon>Bacteria</taxon>
        <taxon>Pseudomonadati</taxon>
        <taxon>Pseudomonadota</taxon>
        <taxon>Alphaproteobacteria</taxon>
        <taxon>Rhodobacterales</taxon>
        <taxon>Roseobacteraceae</taxon>
        <taxon>Oceaniovalibus</taxon>
    </lineage>
</organism>
<evidence type="ECO:0000256" key="2">
    <source>
        <dbReference type="ARBA" id="ARBA00022963"/>
    </source>
</evidence>
<comment type="caution">
    <text evidence="5">The sequence shown here is derived from an EMBL/GenBank/DDBJ whole genome shotgun (WGS) entry which is preliminary data.</text>
</comment>
<dbReference type="AlphaFoldDB" id="K2HBP6"/>
<accession>K2HBP6</accession>
<dbReference type="PANTHER" id="PTHR10272">
    <property type="entry name" value="PLATELET-ACTIVATING FACTOR ACETYLHYDROLASE"/>
    <property type="match status" value="1"/>
</dbReference>
<keyword evidence="6" id="KW-1185">Reference proteome</keyword>
<dbReference type="InterPro" id="IPR029058">
    <property type="entry name" value="AB_hydrolase_fold"/>
</dbReference>
<evidence type="ECO:0008006" key="7">
    <source>
        <dbReference type="Google" id="ProtNLM"/>
    </source>
</evidence>
<evidence type="ECO:0000256" key="3">
    <source>
        <dbReference type="ARBA" id="ARBA00023098"/>
    </source>
</evidence>
<dbReference type="eggNOG" id="COG4188">
    <property type="taxonomic scope" value="Bacteria"/>
</dbReference>
<dbReference type="OrthoDB" id="9814760at2"/>
<keyword evidence="3" id="KW-0443">Lipid metabolism</keyword>
<dbReference type="RefSeq" id="WP_007426106.1">
    <property type="nucleotide sequence ID" value="NZ_AMGO01000012.1"/>
</dbReference>
<sequence>MKPLAAAALALMVALPVMAENRIDRIRPDAPALAPYGDHPVGVRQMTFTRQDAIDVVNATEGNLPTHDRAITVEVWYPAAEDATPGTTYTAFLRDGVTEIELTGRAARDAAPAADGPFPLVVVSHGYPGNRFLMSPLAENLASKGYVVASIDHPDSTYDDLGAFGSTLYHRPLDQAFVLDEMATLDGDLGAVIDGGNAAVIGYSMGGYGALIFAGGGIDTAPLSQAFAPPGRILSRHQAGSDAHAALPDPRVKAVIAIGPWGRNRDFWSEQGLSRIDVPVLLMAGGVDDVSRYDAIRKIFAEMTGTTRHLLTFDDANHNAAAPMPAPDEAWQIQPGADKATFDHYADPVWDSVRMNNIAQHFATAFLDLHLKGMDDRQDYLTLTEDAGGGLWSMAEDGTPEDDHTYWQGFQNRSAAGLRFETLSSAH</sequence>
<dbReference type="GO" id="GO:0016042">
    <property type="term" value="P:lipid catabolic process"/>
    <property type="evidence" value="ECO:0007669"/>
    <property type="project" value="UniProtKB-KW"/>
</dbReference>
<dbReference type="PATRIC" id="fig|1231392.3.peg.958"/>
<evidence type="ECO:0000256" key="1">
    <source>
        <dbReference type="ARBA" id="ARBA00022801"/>
    </source>
</evidence>
<dbReference type="GO" id="GO:0003847">
    <property type="term" value="F:1-alkyl-2-acetylglycerophosphocholine esterase activity"/>
    <property type="evidence" value="ECO:0007669"/>
    <property type="project" value="TreeGrafter"/>
</dbReference>
<dbReference type="PANTHER" id="PTHR10272:SF0">
    <property type="entry name" value="PLATELET-ACTIVATING FACTOR ACETYLHYDROLASE"/>
    <property type="match status" value="1"/>
</dbReference>
<evidence type="ECO:0000313" key="5">
    <source>
        <dbReference type="EMBL" id="EKE44918.1"/>
    </source>
</evidence>
<dbReference type="Proteomes" id="UP000006765">
    <property type="component" value="Unassembled WGS sequence"/>
</dbReference>
<dbReference type="Gene3D" id="3.40.50.1820">
    <property type="entry name" value="alpha/beta hydrolase"/>
    <property type="match status" value="1"/>
</dbReference>
<evidence type="ECO:0000256" key="4">
    <source>
        <dbReference type="SAM" id="SignalP"/>
    </source>
</evidence>
<protein>
    <recommendedName>
        <fullName evidence="7">Dienelactone hydrolase</fullName>
    </recommendedName>
</protein>
<feature type="signal peptide" evidence="4">
    <location>
        <begin position="1"/>
        <end position="19"/>
    </location>
</feature>
<reference evidence="5 6" key="1">
    <citation type="journal article" date="2012" name="J. Bacteriol.">
        <title>Draft Genome Sequence of Oceaniovalibus guishaninsula JLT2003T.</title>
        <authorList>
            <person name="Tang K."/>
            <person name="Liu K."/>
            <person name="Jiao N."/>
        </authorList>
    </citation>
    <scope>NUCLEOTIDE SEQUENCE [LARGE SCALE GENOMIC DNA]</scope>
    <source>
        <strain evidence="5 6">JLT2003</strain>
    </source>
</reference>
<evidence type="ECO:0000313" key="6">
    <source>
        <dbReference type="Proteomes" id="UP000006765"/>
    </source>
</evidence>
<keyword evidence="4" id="KW-0732">Signal</keyword>
<proteinExistence type="predicted"/>
<name>K2HBP6_9RHOB</name>
<gene>
    <name evidence="5" type="ORF">OCGS_0953</name>
</gene>
<dbReference type="SUPFAM" id="SSF53474">
    <property type="entry name" value="alpha/beta-Hydrolases"/>
    <property type="match status" value="1"/>
</dbReference>
<dbReference type="EMBL" id="AMGO01000012">
    <property type="protein sequence ID" value="EKE44918.1"/>
    <property type="molecule type" value="Genomic_DNA"/>
</dbReference>
<keyword evidence="1" id="KW-0378">Hydrolase</keyword>
<dbReference type="STRING" id="1231392.OCGS_0953"/>
<feature type="chain" id="PRO_5003858559" description="Dienelactone hydrolase" evidence="4">
    <location>
        <begin position="20"/>
        <end position="427"/>
    </location>
</feature>
<keyword evidence="2" id="KW-0442">Lipid degradation</keyword>
<dbReference type="Pfam" id="PF03403">
    <property type="entry name" value="PAF-AH_p_II"/>
    <property type="match status" value="1"/>
</dbReference>